<reference evidence="2" key="1">
    <citation type="submission" date="2022-08" db="EMBL/GenBank/DDBJ databases">
        <title>Genome sequencing of akame (Lates japonicus).</title>
        <authorList>
            <person name="Hashiguchi Y."/>
            <person name="Takahashi H."/>
        </authorList>
    </citation>
    <scope>NUCLEOTIDE SEQUENCE</scope>
    <source>
        <strain evidence="2">Kochi</strain>
    </source>
</reference>
<dbReference type="AlphaFoldDB" id="A0AAD3MEQ8"/>
<gene>
    <name evidence="2" type="ORF">AKAME5_000529100</name>
</gene>
<proteinExistence type="predicted"/>
<organism evidence="2 3">
    <name type="scientific">Lates japonicus</name>
    <name type="common">Japanese lates</name>
    <dbReference type="NCBI Taxonomy" id="270547"/>
    <lineage>
        <taxon>Eukaryota</taxon>
        <taxon>Metazoa</taxon>
        <taxon>Chordata</taxon>
        <taxon>Craniata</taxon>
        <taxon>Vertebrata</taxon>
        <taxon>Euteleostomi</taxon>
        <taxon>Actinopterygii</taxon>
        <taxon>Neopterygii</taxon>
        <taxon>Teleostei</taxon>
        <taxon>Neoteleostei</taxon>
        <taxon>Acanthomorphata</taxon>
        <taxon>Carangaria</taxon>
        <taxon>Carangaria incertae sedis</taxon>
        <taxon>Centropomidae</taxon>
        <taxon>Lates</taxon>
    </lineage>
</organism>
<dbReference type="Proteomes" id="UP001279410">
    <property type="component" value="Unassembled WGS sequence"/>
</dbReference>
<feature type="region of interest" description="Disordered" evidence="1">
    <location>
        <begin position="1"/>
        <end position="66"/>
    </location>
</feature>
<accession>A0AAD3MEQ8</accession>
<evidence type="ECO:0000256" key="1">
    <source>
        <dbReference type="SAM" id="MobiDB-lite"/>
    </source>
</evidence>
<keyword evidence="3" id="KW-1185">Reference proteome</keyword>
<evidence type="ECO:0000313" key="2">
    <source>
        <dbReference type="EMBL" id="GLD52376.1"/>
    </source>
</evidence>
<evidence type="ECO:0000313" key="3">
    <source>
        <dbReference type="Proteomes" id="UP001279410"/>
    </source>
</evidence>
<sequence>MSQCLRLDPDLDSAPRRRWPAMEASAPDLKERNDPDMDVAAAAPAATTAPATTPPQPEQQPLVPAGYGTSQLVCKPWTFNNMREAASQLPLMGNKWSKVAGDFPAEELRLANAAWENDENAVYRQAVAEFCDRIRATFPLSLDMGKISDLRR</sequence>
<comment type="caution">
    <text evidence="2">The sequence shown here is derived from an EMBL/GenBank/DDBJ whole genome shotgun (WGS) entry which is preliminary data.</text>
</comment>
<name>A0AAD3MEQ8_LATJO</name>
<dbReference type="EMBL" id="BRZM01000014">
    <property type="protein sequence ID" value="GLD52376.1"/>
    <property type="molecule type" value="Genomic_DNA"/>
</dbReference>
<feature type="compositionally biased region" description="Low complexity" evidence="1">
    <location>
        <begin position="40"/>
        <end position="51"/>
    </location>
</feature>
<protein>
    <submittedName>
        <fullName evidence="2">Uncharacterized protein</fullName>
    </submittedName>
</protein>